<dbReference type="InterPro" id="IPR050275">
    <property type="entry name" value="PGM_Phosphatase"/>
</dbReference>
<protein>
    <submittedName>
        <fullName evidence="3">Histidine phosphatase family protein</fullName>
    </submittedName>
</protein>
<feature type="compositionally biased region" description="Low complexity" evidence="2">
    <location>
        <begin position="203"/>
        <end position="220"/>
    </location>
</feature>
<dbReference type="Proteomes" id="UP000253779">
    <property type="component" value="Chromosome"/>
</dbReference>
<evidence type="ECO:0000313" key="4">
    <source>
        <dbReference type="Proteomes" id="UP000253779"/>
    </source>
</evidence>
<dbReference type="EMBL" id="CP030930">
    <property type="protein sequence ID" value="AXI74627.1"/>
    <property type="molecule type" value="Genomic_DNA"/>
</dbReference>
<dbReference type="InterPro" id="IPR029033">
    <property type="entry name" value="His_PPase_superfam"/>
</dbReference>
<organism evidence="3 4">
    <name type="scientific">Streptomyces cavourensis</name>
    <dbReference type="NCBI Taxonomy" id="67258"/>
    <lineage>
        <taxon>Bacteria</taxon>
        <taxon>Bacillati</taxon>
        <taxon>Actinomycetota</taxon>
        <taxon>Actinomycetes</taxon>
        <taxon>Kitasatosporales</taxon>
        <taxon>Streptomycetaceae</taxon>
        <taxon>Streptomyces</taxon>
    </lineage>
</organism>
<evidence type="ECO:0000313" key="3">
    <source>
        <dbReference type="EMBL" id="AXI74627.1"/>
    </source>
</evidence>
<dbReference type="AlphaFoldDB" id="A0AAD0Q9J7"/>
<dbReference type="RefSeq" id="WP_114933215.1">
    <property type="nucleotide sequence ID" value="NZ_CP030930.1"/>
</dbReference>
<evidence type="ECO:0000256" key="2">
    <source>
        <dbReference type="SAM" id="MobiDB-lite"/>
    </source>
</evidence>
<name>A0AAD0Q9J7_9ACTN</name>
<accession>A0AAD0Q9J7</accession>
<dbReference type="CDD" id="cd07067">
    <property type="entry name" value="HP_PGM_like"/>
    <property type="match status" value="1"/>
</dbReference>
<dbReference type="SUPFAM" id="SSF53254">
    <property type="entry name" value="Phosphoglycerate mutase-like"/>
    <property type="match status" value="1"/>
</dbReference>
<dbReference type="InterPro" id="IPR013078">
    <property type="entry name" value="His_Pase_superF_clade-1"/>
</dbReference>
<sequence length="220" mass="23730">MGELILIRHGETEWSRSGQHTSWTDLPLTATGERQARALVPLLADRNIGLTLVSPSIRARRTAELAGLHAPRVTPELREWDYGGYEGVTTRAIRRTRPFWNLWTDGVDPGSDEHPGESPAQVGQRADQVLAGVRSAAEGLGSADIALVAHSHFLRVLTARYLGLTPAEGRLFQLATGALSRLGTEHGGPVVTALNMALPEALQDAQDPQDPQDAQDAQDA</sequence>
<dbReference type="Gene3D" id="3.40.50.1240">
    <property type="entry name" value="Phosphoglycerate mutase-like"/>
    <property type="match status" value="1"/>
</dbReference>
<feature type="region of interest" description="Disordered" evidence="2">
    <location>
        <begin position="199"/>
        <end position="220"/>
    </location>
</feature>
<dbReference type="Pfam" id="PF00300">
    <property type="entry name" value="His_Phos_1"/>
    <property type="match status" value="1"/>
</dbReference>
<proteinExistence type="predicted"/>
<feature type="binding site" evidence="1">
    <location>
        <position position="58"/>
    </location>
    <ligand>
        <name>substrate</name>
    </ligand>
</feature>
<dbReference type="SMART" id="SM00855">
    <property type="entry name" value="PGAM"/>
    <property type="match status" value="1"/>
</dbReference>
<dbReference type="GO" id="GO:0070297">
    <property type="term" value="P:regulation of phosphorelay signal transduction system"/>
    <property type="evidence" value="ECO:0007669"/>
    <property type="project" value="TreeGrafter"/>
</dbReference>
<dbReference type="PANTHER" id="PTHR48100:SF15">
    <property type="entry name" value="SEDOHEPTULOSE 1,7-BISPHOSPHATASE"/>
    <property type="match status" value="1"/>
</dbReference>
<dbReference type="PANTHER" id="PTHR48100">
    <property type="entry name" value="BROAD-SPECIFICITY PHOSPHATASE YOR283W-RELATED"/>
    <property type="match status" value="1"/>
</dbReference>
<gene>
    <name evidence="3" type="ORF">DTW94_27545</name>
</gene>
<reference evidence="3 4" key="1">
    <citation type="submission" date="2018-07" db="EMBL/GenBank/DDBJ databases">
        <title>Complete genome sequence of soil actinomycete Streptomyces cavourensis tj430.</title>
        <authorList>
            <person name="Wang P."/>
            <person name="Huang Y."/>
        </authorList>
    </citation>
    <scope>NUCLEOTIDE SEQUENCE [LARGE SCALE GENOMIC DNA]</scope>
    <source>
        <strain evidence="3 4">TJ430</strain>
    </source>
</reference>
<dbReference type="GO" id="GO:0101006">
    <property type="term" value="F:protein histidine phosphatase activity"/>
    <property type="evidence" value="ECO:0007669"/>
    <property type="project" value="TreeGrafter"/>
</dbReference>
<evidence type="ECO:0000256" key="1">
    <source>
        <dbReference type="PIRSR" id="PIRSR613078-2"/>
    </source>
</evidence>